<evidence type="ECO:0000313" key="1">
    <source>
        <dbReference type="EMBL" id="KXJ89827.1"/>
    </source>
</evidence>
<keyword evidence="2" id="KW-1185">Reference proteome</keyword>
<dbReference type="EMBL" id="KQ964254">
    <property type="protein sequence ID" value="KXJ89827.1"/>
    <property type="molecule type" value="Genomic_DNA"/>
</dbReference>
<feature type="non-terminal residue" evidence="1">
    <location>
        <position position="92"/>
    </location>
</feature>
<accession>A0A136IY23</accession>
<protein>
    <submittedName>
        <fullName evidence="1">Uncharacterized protein</fullName>
    </submittedName>
</protein>
<proteinExistence type="predicted"/>
<sequence length="92" mass="9202">MLLNNCSVAIQDVFTPNSLPIDPKLLAAYSSAAVALQANPTPVAGGGDGPDRPLTIQAAKGDQPTDMLAEAAFTNVVGPQTSSTGAAVPGRV</sequence>
<dbReference type="AlphaFoldDB" id="A0A136IY23"/>
<reference evidence="2" key="1">
    <citation type="submission" date="2016-02" db="EMBL/GenBank/DDBJ databases">
        <title>Draft genome sequence of Microdochium bolleyi, a fungal endophyte of beachgrass.</title>
        <authorList>
            <consortium name="DOE Joint Genome Institute"/>
            <person name="David A.S."/>
            <person name="May G."/>
            <person name="Haridas S."/>
            <person name="Lim J."/>
            <person name="Wang M."/>
            <person name="Labutti K."/>
            <person name="Lipzen A."/>
            <person name="Barry K."/>
            <person name="Grigoriev I.V."/>
        </authorList>
    </citation>
    <scope>NUCLEOTIDE SEQUENCE [LARGE SCALE GENOMIC DNA]</scope>
    <source>
        <strain evidence="2">J235TASD1</strain>
    </source>
</reference>
<organism evidence="1 2">
    <name type="scientific">Microdochium bolleyi</name>
    <dbReference type="NCBI Taxonomy" id="196109"/>
    <lineage>
        <taxon>Eukaryota</taxon>
        <taxon>Fungi</taxon>
        <taxon>Dikarya</taxon>
        <taxon>Ascomycota</taxon>
        <taxon>Pezizomycotina</taxon>
        <taxon>Sordariomycetes</taxon>
        <taxon>Xylariomycetidae</taxon>
        <taxon>Xylariales</taxon>
        <taxon>Microdochiaceae</taxon>
        <taxon>Microdochium</taxon>
    </lineage>
</organism>
<dbReference type="Proteomes" id="UP000070501">
    <property type="component" value="Unassembled WGS sequence"/>
</dbReference>
<evidence type="ECO:0000313" key="2">
    <source>
        <dbReference type="Proteomes" id="UP000070501"/>
    </source>
</evidence>
<gene>
    <name evidence="1" type="ORF">Micbo1qcDRAFT_165207</name>
</gene>
<dbReference type="InParanoid" id="A0A136IY23"/>
<name>A0A136IY23_9PEZI</name>